<protein>
    <recommendedName>
        <fullName evidence="5">Pentapeptide MXKDX repeat protein</fullName>
    </recommendedName>
</protein>
<proteinExistence type="predicted"/>
<sequence>MKISALGATLMAATFAVATPAFAKHTGHKAHASKTAMHHQKADKGSASTEDLNARSLQQAQTPVPATAPAAAPMANATAPSPAPMPMDNNMKMPASTMPASSGQ</sequence>
<accession>A0A060QKH2</accession>
<dbReference type="AlphaFoldDB" id="A0A060QKH2"/>
<evidence type="ECO:0008006" key="5">
    <source>
        <dbReference type="Google" id="ProtNLM"/>
    </source>
</evidence>
<reference evidence="3 4" key="2">
    <citation type="journal article" date="2014" name="PLoS ONE">
        <title>Evolution of mitochondria reconstructed from the energy metabolism of living bacteria.</title>
        <authorList>
            <person name="Degli Esposti M."/>
            <person name="Chouaia B."/>
            <person name="Comandatore F."/>
            <person name="Crotti E."/>
            <person name="Sassera D."/>
            <person name="Lievens P.M."/>
            <person name="Daffonchio D."/>
            <person name="Bandi C."/>
        </authorList>
    </citation>
    <scope>NUCLEOTIDE SEQUENCE [LARGE SCALE GENOMIC DNA]</scope>
    <source>
        <strain evidence="3 4">SF2.1</strain>
    </source>
</reference>
<dbReference type="EMBL" id="CBLX010000009">
    <property type="protein sequence ID" value="CDG39442.1"/>
    <property type="molecule type" value="Genomic_DNA"/>
</dbReference>
<feature type="region of interest" description="Disordered" evidence="1">
    <location>
        <begin position="23"/>
        <end position="104"/>
    </location>
</feature>
<keyword evidence="2" id="KW-0732">Signal</keyword>
<organism evidence="3 4">
    <name type="scientific">Asaia bogorensis</name>
    <dbReference type="NCBI Taxonomy" id="91915"/>
    <lineage>
        <taxon>Bacteria</taxon>
        <taxon>Pseudomonadati</taxon>
        <taxon>Pseudomonadota</taxon>
        <taxon>Alphaproteobacteria</taxon>
        <taxon>Acetobacterales</taxon>
        <taxon>Acetobacteraceae</taxon>
        <taxon>Asaia</taxon>
    </lineage>
</organism>
<dbReference type="Proteomes" id="UP000027583">
    <property type="component" value="Unassembled WGS sequence"/>
</dbReference>
<gene>
    <name evidence="3" type="ORF">ASAP_1397</name>
</gene>
<reference evidence="3 4" key="1">
    <citation type="journal article" date="2014" name="Genome Biol. Evol.">
        <title>Acetic acid bacteria genomes reveal functional traits for adaptation to life in insect guts.</title>
        <authorList>
            <person name="Chouaia B."/>
            <person name="Gaiarsa S."/>
            <person name="Crotti E."/>
            <person name="Comandatore F."/>
            <person name="Degli Esposti M."/>
            <person name="Ricci I."/>
            <person name="Alma A."/>
            <person name="Favia G."/>
            <person name="Bandi C."/>
            <person name="Daffonchio D."/>
        </authorList>
    </citation>
    <scope>NUCLEOTIDE SEQUENCE [LARGE SCALE GENOMIC DNA]</scope>
    <source>
        <strain evidence="3 4">SF2.1</strain>
    </source>
</reference>
<name>A0A060QKH2_9PROT</name>
<evidence type="ECO:0000313" key="3">
    <source>
        <dbReference type="EMBL" id="CDG39442.1"/>
    </source>
</evidence>
<feature type="compositionally biased region" description="Polar residues" evidence="1">
    <location>
        <begin position="46"/>
        <end position="57"/>
    </location>
</feature>
<feature type="compositionally biased region" description="Basic residues" evidence="1">
    <location>
        <begin position="25"/>
        <end position="41"/>
    </location>
</feature>
<feature type="signal peptide" evidence="2">
    <location>
        <begin position="1"/>
        <end position="23"/>
    </location>
</feature>
<feature type="chain" id="PRO_5001586228" description="Pentapeptide MXKDX repeat protein" evidence="2">
    <location>
        <begin position="24"/>
        <end position="104"/>
    </location>
</feature>
<comment type="caution">
    <text evidence="3">The sequence shown here is derived from an EMBL/GenBank/DDBJ whole genome shotgun (WGS) entry which is preliminary data.</text>
</comment>
<evidence type="ECO:0000256" key="2">
    <source>
        <dbReference type="SAM" id="SignalP"/>
    </source>
</evidence>
<feature type="compositionally biased region" description="Low complexity" evidence="1">
    <location>
        <begin position="58"/>
        <end position="80"/>
    </location>
</feature>
<dbReference type="RefSeq" id="WP_023977367.1">
    <property type="nucleotide sequence ID" value="NZ_CBLX010000009.1"/>
</dbReference>
<evidence type="ECO:0000313" key="4">
    <source>
        <dbReference type="Proteomes" id="UP000027583"/>
    </source>
</evidence>
<evidence type="ECO:0000256" key="1">
    <source>
        <dbReference type="SAM" id="MobiDB-lite"/>
    </source>
</evidence>